<accession>A0A3E2HDG7</accession>
<dbReference type="PANTHER" id="PTHR14303">
    <property type="entry name" value="DNA POLYMERASE DELTA SUBUNIT 4"/>
    <property type="match status" value="1"/>
</dbReference>
<keyword evidence="4" id="KW-1185">Reference proteome</keyword>
<evidence type="ECO:0008006" key="5">
    <source>
        <dbReference type="Google" id="ProtNLM"/>
    </source>
</evidence>
<dbReference type="Pfam" id="PF04081">
    <property type="entry name" value="DNA_pol_delta_4"/>
    <property type="match status" value="1"/>
</dbReference>
<dbReference type="Proteomes" id="UP000258309">
    <property type="component" value="Unassembled WGS sequence"/>
</dbReference>
<dbReference type="InterPro" id="IPR007218">
    <property type="entry name" value="DNA_pol_delta_4"/>
</dbReference>
<evidence type="ECO:0000256" key="1">
    <source>
        <dbReference type="SAM" id="Coils"/>
    </source>
</evidence>
<dbReference type="OrthoDB" id="337486at2759"/>
<dbReference type="OMA" id="HYGPCTG"/>
<feature type="non-terminal residue" evidence="3">
    <location>
        <position position="206"/>
    </location>
</feature>
<dbReference type="GO" id="GO:0003887">
    <property type="term" value="F:DNA-directed DNA polymerase activity"/>
    <property type="evidence" value="ECO:0007669"/>
    <property type="project" value="TreeGrafter"/>
</dbReference>
<dbReference type="STRING" id="5539.A0A3E2HDG7"/>
<name>A0A3E2HDG7_SCYLI</name>
<sequence>MPPTRRSRNSSGPVARGSQSVLSFGNTKITKPSQATSTKSKLQSKESTPVSPSAVADINLPEETEKKQDVGHVTSEAAVLDQARTEIQELKSKKREKTEIEQKAESISATRIRKYWQEIESMRKAKRVHQEDLSTEEKILRYFDVSSQYGPSIGIARMKRWMRANRLGLNPPIEVLAVLLKEEAKGNDRIERAYIDELMSSNIGES</sequence>
<organism evidence="3 4">
    <name type="scientific">Scytalidium lignicola</name>
    <name type="common">Hyphomycete</name>
    <dbReference type="NCBI Taxonomy" id="5539"/>
    <lineage>
        <taxon>Eukaryota</taxon>
        <taxon>Fungi</taxon>
        <taxon>Dikarya</taxon>
        <taxon>Ascomycota</taxon>
        <taxon>Pezizomycotina</taxon>
        <taxon>Leotiomycetes</taxon>
        <taxon>Leotiomycetes incertae sedis</taxon>
        <taxon>Scytalidium</taxon>
    </lineage>
</organism>
<dbReference type="GO" id="GO:0000731">
    <property type="term" value="P:DNA synthesis involved in DNA repair"/>
    <property type="evidence" value="ECO:0007669"/>
    <property type="project" value="InterPro"/>
</dbReference>
<feature type="non-terminal residue" evidence="3">
    <location>
        <position position="1"/>
    </location>
</feature>
<feature type="compositionally biased region" description="Polar residues" evidence="2">
    <location>
        <begin position="9"/>
        <end position="51"/>
    </location>
</feature>
<dbReference type="AlphaFoldDB" id="A0A3E2HDG7"/>
<reference evidence="3 4" key="1">
    <citation type="submission" date="2018-05" db="EMBL/GenBank/DDBJ databases">
        <title>Draft genome sequence of Scytalidium lignicola DSM 105466, a ubiquitous saprotrophic fungus.</title>
        <authorList>
            <person name="Buettner E."/>
            <person name="Gebauer A.M."/>
            <person name="Hofrichter M."/>
            <person name="Liers C."/>
            <person name="Kellner H."/>
        </authorList>
    </citation>
    <scope>NUCLEOTIDE SEQUENCE [LARGE SCALE GENOMIC DNA]</scope>
    <source>
        <strain evidence="3 4">DSM 105466</strain>
    </source>
</reference>
<dbReference type="GO" id="GO:0006261">
    <property type="term" value="P:DNA-templated DNA replication"/>
    <property type="evidence" value="ECO:0007669"/>
    <property type="project" value="TreeGrafter"/>
</dbReference>
<evidence type="ECO:0000256" key="2">
    <source>
        <dbReference type="SAM" id="MobiDB-lite"/>
    </source>
</evidence>
<dbReference type="GO" id="GO:0043625">
    <property type="term" value="C:delta DNA polymerase complex"/>
    <property type="evidence" value="ECO:0007669"/>
    <property type="project" value="TreeGrafter"/>
</dbReference>
<protein>
    <recommendedName>
        <fullName evidence="5">DNA polymerase delta subunit 4</fullName>
    </recommendedName>
</protein>
<evidence type="ECO:0000313" key="4">
    <source>
        <dbReference type="Proteomes" id="UP000258309"/>
    </source>
</evidence>
<comment type="caution">
    <text evidence="3">The sequence shown here is derived from an EMBL/GenBank/DDBJ whole genome shotgun (WGS) entry which is preliminary data.</text>
</comment>
<proteinExistence type="predicted"/>
<dbReference type="PANTHER" id="PTHR14303:SF0">
    <property type="entry name" value="DNA POLYMERASE DELTA SUBUNIT 4"/>
    <property type="match status" value="1"/>
</dbReference>
<feature type="region of interest" description="Disordered" evidence="2">
    <location>
        <begin position="1"/>
        <end position="73"/>
    </location>
</feature>
<keyword evidence="1" id="KW-0175">Coiled coil</keyword>
<feature type="coiled-coil region" evidence="1">
    <location>
        <begin position="73"/>
        <end position="110"/>
    </location>
</feature>
<evidence type="ECO:0000313" key="3">
    <source>
        <dbReference type="EMBL" id="RFU31397.1"/>
    </source>
</evidence>
<dbReference type="EMBL" id="NCSJ02000076">
    <property type="protein sequence ID" value="RFU31397.1"/>
    <property type="molecule type" value="Genomic_DNA"/>
</dbReference>
<gene>
    <name evidence="3" type="ORF">B7463_g4939</name>
</gene>